<keyword evidence="5" id="KW-0694">RNA-binding</keyword>
<evidence type="ECO:0000256" key="5">
    <source>
        <dbReference type="ARBA" id="ARBA00022884"/>
    </source>
</evidence>
<dbReference type="Gene3D" id="3.30.470.30">
    <property type="entry name" value="DNA ligase/mRNA capping enzyme"/>
    <property type="match status" value="1"/>
</dbReference>
<dbReference type="Gene3D" id="2.40.50.140">
    <property type="entry name" value="Nucleic acid-binding proteins"/>
    <property type="match status" value="1"/>
</dbReference>
<proteinExistence type="predicted"/>
<evidence type="ECO:0000256" key="4">
    <source>
        <dbReference type="ARBA" id="ARBA00022691"/>
    </source>
</evidence>
<dbReference type="PANTHER" id="PTHR12189:SF2">
    <property type="entry name" value="MRNA CAP GUANINE-N7 METHYLTRANSFERASE"/>
    <property type="match status" value="1"/>
</dbReference>
<dbReference type="SUPFAM" id="SSF56091">
    <property type="entry name" value="DNA ligase/mRNA capping enzyme, catalytic domain"/>
    <property type="match status" value="1"/>
</dbReference>
<keyword evidence="2" id="KW-0489">Methyltransferase</keyword>
<dbReference type="GO" id="GO:0004651">
    <property type="term" value="F:polynucleotide 5'-phosphatase activity"/>
    <property type="evidence" value="ECO:0007669"/>
    <property type="project" value="InterPro"/>
</dbReference>
<dbReference type="GO" id="GO:0003723">
    <property type="term" value="F:RNA binding"/>
    <property type="evidence" value="ECO:0007669"/>
    <property type="project" value="UniProtKB-KW"/>
</dbReference>
<evidence type="ECO:0000256" key="3">
    <source>
        <dbReference type="ARBA" id="ARBA00022679"/>
    </source>
</evidence>
<organism evidence="7">
    <name type="scientific">viral metagenome</name>
    <dbReference type="NCBI Taxonomy" id="1070528"/>
    <lineage>
        <taxon>unclassified sequences</taxon>
        <taxon>metagenomes</taxon>
        <taxon>organismal metagenomes</taxon>
    </lineage>
</organism>
<dbReference type="InterPro" id="IPR001339">
    <property type="entry name" value="mRNA_cap_enzyme_adenylation"/>
</dbReference>
<dbReference type="Pfam" id="PF01331">
    <property type="entry name" value="mRNA_cap_enzyme"/>
    <property type="match status" value="1"/>
</dbReference>
<dbReference type="SUPFAM" id="SSF53335">
    <property type="entry name" value="S-adenosyl-L-methionine-dependent methyltransferases"/>
    <property type="match status" value="1"/>
</dbReference>
<dbReference type="InterPro" id="IPR039753">
    <property type="entry name" value="RG7MT1"/>
</dbReference>
<dbReference type="PANTHER" id="PTHR12189">
    <property type="entry name" value="MRNA GUANINE-7- METHYLTRANSFERASE"/>
    <property type="match status" value="1"/>
</dbReference>
<dbReference type="Gene3D" id="3.40.50.150">
    <property type="entry name" value="Vaccinia Virus protein VP39"/>
    <property type="match status" value="1"/>
</dbReference>
<dbReference type="EC" id="2.1.1.56" evidence="1"/>
<keyword evidence="3" id="KW-0808">Transferase</keyword>
<evidence type="ECO:0000313" key="7">
    <source>
        <dbReference type="EMBL" id="QHU18398.1"/>
    </source>
</evidence>
<dbReference type="GO" id="GO:0005524">
    <property type="term" value="F:ATP binding"/>
    <property type="evidence" value="ECO:0007669"/>
    <property type="project" value="InterPro"/>
</dbReference>
<dbReference type="GO" id="GO:0004484">
    <property type="term" value="F:mRNA guanylyltransferase activity"/>
    <property type="evidence" value="ECO:0007669"/>
    <property type="project" value="InterPro"/>
</dbReference>
<dbReference type="InterPro" id="IPR037009">
    <property type="entry name" value="mRNA_triPase_Cet1_sf"/>
</dbReference>
<name>A0A6C0KPY8_9ZZZZ</name>
<dbReference type="InterPro" id="IPR012340">
    <property type="entry name" value="NA-bd_OB-fold"/>
</dbReference>
<dbReference type="InterPro" id="IPR004971">
    <property type="entry name" value="mRNA_G-N7_MeTrfase_dom"/>
</dbReference>
<protein>
    <recommendedName>
        <fullName evidence="1">mRNA (guanine-N(7))-methyltransferase</fullName>
        <ecNumber evidence="1">2.1.1.56</ecNumber>
    </recommendedName>
</protein>
<feature type="domain" description="MRNA cap 0 methyltransferase" evidence="6">
    <location>
        <begin position="721"/>
        <end position="1041"/>
    </location>
</feature>
<dbReference type="Pfam" id="PF03291">
    <property type="entry name" value="mRNA_G-N7_MeTrfase"/>
    <property type="match status" value="1"/>
</dbReference>
<keyword evidence="4" id="KW-0949">S-adenosyl-L-methionine</keyword>
<accession>A0A6C0KPY8</accession>
<evidence type="ECO:0000256" key="1">
    <source>
        <dbReference type="ARBA" id="ARBA00011926"/>
    </source>
</evidence>
<dbReference type="GO" id="GO:0005634">
    <property type="term" value="C:nucleus"/>
    <property type="evidence" value="ECO:0007669"/>
    <property type="project" value="TreeGrafter"/>
</dbReference>
<dbReference type="InterPro" id="IPR029063">
    <property type="entry name" value="SAM-dependent_MTases_sf"/>
</dbReference>
<dbReference type="InterPro" id="IPR037238">
    <property type="entry name" value="YbiA-like_sf"/>
</dbReference>
<dbReference type="Gene3D" id="3.20.100.10">
    <property type="entry name" value="mRNA triphosphatase Cet1-like"/>
    <property type="match status" value="1"/>
</dbReference>
<evidence type="ECO:0000259" key="6">
    <source>
        <dbReference type="PROSITE" id="PS51562"/>
    </source>
</evidence>
<dbReference type="Gene3D" id="1.10.357.40">
    <property type="entry name" value="YbiA-like"/>
    <property type="match status" value="1"/>
</dbReference>
<dbReference type="PROSITE" id="PS51562">
    <property type="entry name" value="RNA_CAP0_MT"/>
    <property type="match status" value="1"/>
</dbReference>
<evidence type="ECO:0000256" key="2">
    <source>
        <dbReference type="ARBA" id="ARBA00022603"/>
    </source>
</evidence>
<reference evidence="7" key="1">
    <citation type="journal article" date="2020" name="Nature">
        <title>Giant virus diversity and host interactions through global metagenomics.</title>
        <authorList>
            <person name="Schulz F."/>
            <person name="Roux S."/>
            <person name="Paez-Espino D."/>
            <person name="Jungbluth S."/>
            <person name="Walsh D.A."/>
            <person name="Denef V.J."/>
            <person name="McMahon K.D."/>
            <person name="Konstantinidis K.T."/>
            <person name="Eloe-Fadrosh E.A."/>
            <person name="Kyrpides N.C."/>
            <person name="Woyke T."/>
        </authorList>
    </citation>
    <scope>NUCLEOTIDE SEQUENCE</scope>
    <source>
        <strain evidence="7">GVMAG-S-3300013006-138</strain>
    </source>
</reference>
<sequence>MELYPAEVESLKRLIEEWYIHDERELEATFSGKTASETTTFLAVAQRLESKGFRALPQEDRLNIITPEQVRFTITGMGNIENYCRSESLENVPYEAMIKDRAGAESNVDIKEYDVRVKVRREIKLAGNDPVVNKLIGRWAVQKKAFRIMRRWTFLDEKGGVRFDLSMVRSSAKDSRKNYQMTSTFKEQDITNSPASYELEVELLRPEGDVQETPEQSTAGQAKALKDLIRGVGEILRGIQKHSILIRKSTAAKVLEGYTALAKTDRFRGVAPITMLLENMTKERKKGVPNIRDGYNVTDKADGLRMMGYCDDEGELFMIDMSLNVYRTGLARLACANALLDGEFVTRDRENKPVQQFMTFDCYIGMDKKDVTQLPFASQREGATVEGADRRDNSRYGAMMSWIERWNAGEGPAIMRTAGITERNKILVSAKNFLFASAGDLSVFQASARILDSSKVYHTDGLILTPNSLPLPQKPGVKFAEQLKWKPSHENTVDFLILFDKDTEQKRLDAVYTGVKGSVGGAGGGATVQYKTMHLYVGSDMDAAYEDPRGTVLFEQPLPGMRQQQMRGPRRREYKPVLFNPTELPDTMANTCFVEIEQSLTGEDAVVRCENGDPIEDRSIVEMRYEPKNDEGWRWIPMRIRYDKTERFQRGEIGRTLNKDEAAEGVWNSIHEPVTQFMIRTGSEQPSAAELAEIGGAVAALASGEIGKVYYERKGPKKDLMIVKGLREFHRRYIKESILLARGLRGGGKSLVDLACGQGGDLWSWVNFNTNFVYGTDIAGNGIRDPHDGAYRRYLNAVMKYGGYENVARMIFTIGSSAKNLATGEAGANSEEANIMRSVLGRVAPDGPVPPFVKNYGAGRLRDGADCVAIMFAIHYFFETEASLAGFMRNVSDCLKLGGLFVGCCFDGQKVFDALRAIPEGGSLKGEEAGAEVWRITKKYTATDLTNGVDSIGLPIDVKFVSIGTEQREYLVSFDLLKAEMAKIGCDLLTPAECKELGLMNSTETFEDTFAAATKRGEKFPMTPVVRQYSFFNRWFIFKRRRGLASAEVEEEVKAEAEESRGNSAEKLLDEALGAPAAVPPPQQAKKTYPLTQLFQFYMDASLADKLKIGDPGAARWLAPSAQFPIKDKDDDVVYPSIEHYMAGMKYKLSSNNPNLGPDLFSSGGTIHQEFQRIRATETAQGTRALTDERERELLKQERAKVQLESSIPAFKKYRTSYDSTKWMTIKDSVLKSALEYRWEHDVRLRKIIEAAKVKGLYLLYYTGTGTGSELGGKRTTTGAIDGENKVGEILMRLAKYTV</sequence>
<dbReference type="EMBL" id="MN740929">
    <property type="protein sequence ID" value="QHU18398.1"/>
    <property type="molecule type" value="Genomic_DNA"/>
</dbReference>
<dbReference type="GO" id="GO:0004482">
    <property type="term" value="F:mRNA 5'-cap (guanine-N7-)-methyltransferase activity"/>
    <property type="evidence" value="ECO:0007669"/>
    <property type="project" value="UniProtKB-EC"/>
</dbReference>